<evidence type="ECO:0000256" key="5">
    <source>
        <dbReference type="ARBA" id="ARBA00023002"/>
    </source>
</evidence>
<name>A0A9W5XIQ6_9ACTN</name>
<dbReference type="Gene3D" id="1.10.630.10">
    <property type="entry name" value="Cytochrome P450"/>
    <property type="match status" value="1"/>
</dbReference>
<evidence type="ECO:0000256" key="3">
    <source>
        <dbReference type="ARBA" id="ARBA00022723"/>
    </source>
</evidence>
<evidence type="ECO:0000313" key="12">
    <source>
        <dbReference type="Proteomes" id="UP000607311"/>
    </source>
</evidence>
<dbReference type="CDD" id="cd20625">
    <property type="entry name" value="CYP164-like"/>
    <property type="match status" value="1"/>
</dbReference>
<keyword evidence="7 10" id="KW-0503">Monooxygenase</keyword>
<comment type="pathway">
    <text evidence="9">Antibiotic biosynthesis; mycinamicin biosynthesis.</text>
</comment>
<evidence type="ECO:0000313" key="11">
    <source>
        <dbReference type="EMBL" id="GIJ32525.1"/>
    </source>
</evidence>
<comment type="similarity">
    <text evidence="1 10">Belongs to the cytochrome P450 family.</text>
</comment>
<evidence type="ECO:0000256" key="6">
    <source>
        <dbReference type="ARBA" id="ARBA00023004"/>
    </source>
</evidence>
<dbReference type="GO" id="GO:0036199">
    <property type="term" value="F:cholest-4-en-3-one 26-monooxygenase activity"/>
    <property type="evidence" value="ECO:0007669"/>
    <property type="project" value="TreeGrafter"/>
</dbReference>
<dbReference type="GO" id="GO:0020037">
    <property type="term" value="F:heme binding"/>
    <property type="evidence" value="ECO:0007669"/>
    <property type="project" value="InterPro"/>
</dbReference>
<dbReference type="GO" id="GO:0006707">
    <property type="term" value="P:cholesterol catabolic process"/>
    <property type="evidence" value="ECO:0007669"/>
    <property type="project" value="TreeGrafter"/>
</dbReference>
<dbReference type="SUPFAM" id="SSF48264">
    <property type="entry name" value="Cytochrome P450"/>
    <property type="match status" value="1"/>
</dbReference>
<sequence>MMSGPGTLLRWTVRHGLLRLGIAAAARRGDTQARLFLDPVIRENPYPFYRQVRQTGALVRGRLMWSATRHDVVTEVLRRDAFGVHPDTVPAPRPLATLRRLSRRGMPIGPIDPPSMLVTDPPAHTRYRRLVVKVFTARAIEGLRSQVERHCADLLDELGRAAPHRGPVDLVARYASLLPVTMIAEILGVPPQLRQRFLDWGSAMSPALDLGLSLGQFRRVEAGIRQLNAWLRGHFARLRADPGDDLLSQLVLLDSDGERLTEEELVVLAGLLMAAGFETTVNLLGTGTALLLAHPEQLALLRAEPHRWPNAVEEILRYDSPVQTTARYCRTDTEVAGVRLRRGEVVVPMLGGANRDPAVFADPDRFDVTRGNARDHLAFSSGAHYCLGANLARLEGEIGLRSLFERYPDLALDGVPQRRPTRVLRGYDHLPVRLRP</sequence>
<keyword evidence="4" id="KW-0521">NADP</keyword>
<evidence type="ECO:0000256" key="10">
    <source>
        <dbReference type="RuleBase" id="RU000461"/>
    </source>
</evidence>
<dbReference type="InterPro" id="IPR001128">
    <property type="entry name" value="Cyt_P450"/>
</dbReference>
<dbReference type="GO" id="GO:0017000">
    <property type="term" value="P:antibiotic biosynthetic process"/>
    <property type="evidence" value="ECO:0007669"/>
    <property type="project" value="UniProtKB-KW"/>
</dbReference>
<dbReference type="InterPro" id="IPR017972">
    <property type="entry name" value="Cyt_P450_CS"/>
</dbReference>
<dbReference type="GO" id="GO:0005506">
    <property type="term" value="F:iron ion binding"/>
    <property type="evidence" value="ECO:0007669"/>
    <property type="project" value="InterPro"/>
</dbReference>
<dbReference type="Pfam" id="PF00067">
    <property type="entry name" value="p450"/>
    <property type="match status" value="1"/>
</dbReference>
<evidence type="ECO:0000256" key="9">
    <source>
        <dbReference type="ARBA" id="ARBA00060683"/>
    </source>
</evidence>
<dbReference type="InterPro" id="IPR002397">
    <property type="entry name" value="Cyt_P450_B"/>
</dbReference>
<reference evidence="11" key="1">
    <citation type="submission" date="2021-01" db="EMBL/GenBank/DDBJ databases">
        <title>Whole genome shotgun sequence of Verrucosispora sediminis NBRC 107745.</title>
        <authorList>
            <person name="Komaki H."/>
            <person name="Tamura T."/>
        </authorList>
    </citation>
    <scope>NUCLEOTIDE SEQUENCE</scope>
    <source>
        <strain evidence="11">NBRC 107745</strain>
    </source>
</reference>
<dbReference type="PRINTS" id="PR00359">
    <property type="entry name" value="BP450"/>
</dbReference>
<evidence type="ECO:0000256" key="4">
    <source>
        <dbReference type="ARBA" id="ARBA00022857"/>
    </source>
</evidence>
<keyword evidence="12" id="KW-1185">Reference proteome</keyword>
<gene>
    <name evidence="11" type="primary">cyp140</name>
    <name evidence="11" type="ORF">Vse01_16730</name>
</gene>
<proteinExistence type="inferred from homology"/>
<dbReference type="GO" id="GO:0008395">
    <property type="term" value="F:steroid hydroxylase activity"/>
    <property type="evidence" value="ECO:0007669"/>
    <property type="project" value="TreeGrafter"/>
</dbReference>
<dbReference type="InterPro" id="IPR036396">
    <property type="entry name" value="Cyt_P450_sf"/>
</dbReference>
<keyword evidence="6 10" id="KW-0408">Iron</keyword>
<dbReference type="FunFam" id="1.10.630.10:FF:000018">
    <property type="entry name" value="Cytochrome P450 monooxygenase"/>
    <property type="match status" value="1"/>
</dbReference>
<dbReference type="Proteomes" id="UP000607311">
    <property type="component" value="Unassembled WGS sequence"/>
</dbReference>
<evidence type="ECO:0000256" key="2">
    <source>
        <dbReference type="ARBA" id="ARBA00022617"/>
    </source>
</evidence>
<dbReference type="AlphaFoldDB" id="A0A9W5XIQ6"/>
<accession>A0A9W5XIQ6</accession>
<comment type="caution">
    <text evidence="11">The sequence shown here is derived from an EMBL/GenBank/DDBJ whole genome shotgun (WGS) entry which is preliminary data.</text>
</comment>
<keyword evidence="5 10" id="KW-0560">Oxidoreductase</keyword>
<dbReference type="PANTHER" id="PTHR46696">
    <property type="entry name" value="P450, PUTATIVE (EUROFUNG)-RELATED"/>
    <property type="match status" value="1"/>
</dbReference>
<evidence type="ECO:0000256" key="8">
    <source>
        <dbReference type="ARBA" id="ARBA00023194"/>
    </source>
</evidence>
<keyword evidence="2 10" id="KW-0349">Heme</keyword>
<keyword evidence="8" id="KW-0045">Antibiotic biosynthesis</keyword>
<organism evidence="11 12">
    <name type="scientific">Micromonospora sediminimaris</name>
    <dbReference type="NCBI Taxonomy" id="547162"/>
    <lineage>
        <taxon>Bacteria</taxon>
        <taxon>Bacillati</taxon>
        <taxon>Actinomycetota</taxon>
        <taxon>Actinomycetes</taxon>
        <taxon>Micromonosporales</taxon>
        <taxon>Micromonosporaceae</taxon>
        <taxon>Micromonospora</taxon>
    </lineage>
</organism>
<evidence type="ECO:0000256" key="1">
    <source>
        <dbReference type="ARBA" id="ARBA00010617"/>
    </source>
</evidence>
<protein>
    <submittedName>
        <fullName evidence="11">Cytochrome P450 140</fullName>
    </submittedName>
</protein>
<dbReference type="PANTHER" id="PTHR46696:SF4">
    <property type="entry name" value="BIOTIN BIOSYNTHESIS CYTOCHROME P450"/>
    <property type="match status" value="1"/>
</dbReference>
<evidence type="ECO:0000256" key="7">
    <source>
        <dbReference type="ARBA" id="ARBA00023033"/>
    </source>
</evidence>
<keyword evidence="3 10" id="KW-0479">Metal-binding</keyword>
<dbReference type="PROSITE" id="PS00086">
    <property type="entry name" value="CYTOCHROME_P450"/>
    <property type="match status" value="1"/>
</dbReference>
<dbReference type="EMBL" id="BOPD01000010">
    <property type="protein sequence ID" value="GIJ32525.1"/>
    <property type="molecule type" value="Genomic_DNA"/>
</dbReference>